<name>A0A6L3VYA9_9ACTN</name>
<evidence type="ECO:0000259" key="2">
    <source>
        <dbReference type="Pfam" id="PF20703"/>
    </source>
</evidence>
<feature type="domain" description="Novel STAND NTPase 1" evidence="2">
    <location>
        <begin position="4"/>
        <end position="227"/>
    </location>
</feature>
<organism evidence="3 4">
    <name type="scientific">Actinomadura montaniterrae</name>
    <dbReference type="NCBI Taxonomy" id="1803903"/>
    <lineage>
        <taxon>Bacteria</taxon>
        <taxon>Bacillati</taxon>
        <taxon>Actinomycetota</taxon>
        <taxon>Actinomycetes</taxon>
        <taxon>Streptosporangiales</taxon>
        <taxon>Thermomonosporaceae</taxon>
        <taxon>Actinomadura</taxon>
    </lineage>
</organism>
<reference evidence="3 4" key="1">
    <citation type="submission" date="2019-09" db="EMBL/GenBank/DDBJ databases">
        <title>Actinomadura physcomitrii sp. nov., a novel actinomycete isolated from moss [Physcomitrium sphaericum (Ludw) Fuernr].</title>
        <authorList>
            <person name="Liu C."/>
            <person name="Zhuang X."/>
        </authorList>
    </citation>
    <scope>NUCLEOTIDE SEQUENCE [LARGE SCALE GENOMIC DNA]</scope>
    <source>
        <strain evidence="3 4">CYP1-1B</strain>
    </source>
</reference>
<accession>A0A6L3VYA9</accession>
<dbReference type="InterPro" id="IPR027417">
    <property type="entry name" value="P-loop_NTPase"/>
</dbReference>
<keyword evidence="4" id="KW-1185">Reference proteome</keyword>
<dbReference type="EMBL" id="WBMR01000014">
    <property type="protein sequence ID" value="KAB2386201.1"/>
    <property type="molecule type" value="Genomic_DNA"/>
</dbReference>
<evidence type="ECO:0000256" key="1">
    <source>
        <dbReference type="SAM" id="MobiDB-lite"/>
    </source>
</evidence>
<evidence type="ECO:0000313" key="3">
    <source>
        <dbReference type="EMBL" id="KAB2386201.1"/>
    </source>
</evidence>
<dbReference type="OrthoDB" id="3204522at2"/>
<dbReference type="Pfam" id="PF20703">
    <property type="entry name" value="nSTAND1"/>
    <property type="match status" value="1"/>
</dbReference>
<dbReference type="Gene3D" id="1.25.40.10">
    <property type="entry name" value="Tetratricopeptide repeat domain"/>
    <property type="match status" value="1"/>
</dbReference>
<protein>
    <recommendedName>
        <fullName evidence="2">Novel STAND NTPase 1 domain-containing protein</fullName>
    </recommendedName>
</protein>
<dbReference type="InterPro" id="IPR049052">
    <property type="entry name" value="nSTAND1"/>
</dbReference>
<gene>
    <name evidence="3" type="ORF">F9B16_07665</name>
</gene>
<dbReference type="SUPFAM" id="SSF52540">
    <property type="entry name" value="P-loop containing nucleoside triphosphate hydrolases"/>
    <property type="match status" value="1"/>
</dbReference>
<dbReference type="InterPro" id="IPR011990">
    <property type="entry name" value="TPR-like_helical_dom_sf"/>
</dbReference>
<dbReference type="Proteomes" id="UP000483004">
    <property type="component" value="Unassembled WGS sequence"/>
</dbReference>
<feature type="compositionally biased region" description="Basic and acidic residues" evidence="1">
    <location>
        <begin position="605"/>
        <end position="617"/>
    </location>
</feature>
<dbReference type="RefSeq" id="WP_151539279.1">
    <property type="nucleotide sequence ID" value="NZ_WBMR01000014.1"/>
</dbReference>
<sequence length="617" mass="66221">MGSSFFTAEERPFFHGRDQEIERLGDLWRSSGLTILHGAAGVGKSSLLHAGLVPSLADKHADVLPVGHPGISTHFPLAAVPRQNLFSFAVLSSWQPHASPYRSSELSVGDFLRRRGGSPLLVAIDQAEAIFRESPVRERDRRRFLEELSAAMRENPGVRLLLCVRDEVLGEAAEFGLRIARTQSTFRLGPLTPENAVEAVRRSLLTAGRTPDPGAVETLVDEIGKDARGEPSGQVEPVLLQAARAGLPPFAMPAPADLTEAVDAALRAHVGTQLAEAAADHGFSVTELTAWFRRAFDDPPPAAEDGLLRTLENRHLIRRRSPRSFEPLHPRLLRPVQSLPEPVNAPAASPERMLAAAREALRGGDLALARRRAEEAVDANDPRHVLVRAEAERTLGDIAHEEFLTDLAIHHYREAAALFESLQDTTAVGHLLAAIGRLLLATADASPATAVEELRAATGRVPNDPGLQAGLGQALFRAGRPQTALAVLSGALTLDGDTPEALQTRGEIFADQGSRESAKSALRDLDRVGRRARPSSEAARALALATLSRLDAAKHALDLALAEADDDGPALLRAARAERLCGDRGAAVKLAALAAEAKDPPLPAHQRDEARLLREMP</sequence>
<proteinExistence type="predicted"/>
<dbReference type="SUPFAM" id="SSF48452">
    <property type="entry name" value="TPR-like"/>
    <property type="match status" value="2"/>
</dbReference>
<evidence type="ECO:0000313" key="4">
    <source>
        <dbReference type="Proteomes" id="UP000483004"/>
    </source>
</evidence>
<feature type="region of interest" description="Disordered" evidence="1">
    <location>
        <begin position="596"/>
        <end position="617"/>
    </location>
</feature>
<dbReference type="AlphaFoldDB" id="A0A6L3VYA9"/>
<comment type="caution">
    <text evidence="3">The sequence shown here is derived from an EMBL/GenBank/DDBJ whole genome shotgun (WGS) entry which is preliminary data.</text>
</comment>